<keyword evidence="3" id="KW-0804">Transcription</keyword>
<evidence type="ECO:0000259" key="5">
    <source>
        <dbReference type="PROSITE" id="PS01124"/>
    </source>
</evidence>
<dbReference type="EMBL" id="JBHSNF010000002">
    <property type="protein sequence ID" value="MFC5526066.1"/>
    <property type="molecule type" value="Genomic_DNA"/>
</dbReference>
<gene>
    <name evidence="6" type="ORF">ACFPPA_09950</name>
</gene>
<dbReference type="Pfam" id="PF12852">
    <property type="entry name" value="Cupin_6"/>
    <property type="match status" value="1"/>
</dbReference>
<dbReference type="PRINTS" id="PR00032">
    <property type="entry name" value="HTHARAC"/>
</dbReference>
<dbReference type="InterPro" id="IPR020449">
    <property type="entry name" value="Tscrpt_reg_AraC-type_HTH"/>
</dbReference>
<dbReference type="InterPro" id="IPR032783">
    <property type="entry name" value="AraC_lig"/>
</dbReference>
<dbReference type="InterPro" id="IPR050204">
    <property type="entry name" value="AraC_XylS_family_regulators"/>
</dbReference>
<dbReference type="PROSITE" id="PS00041">
    <property type="entry name" value="HTH_ARAC_FAMILY_1"/>
    <property type="match status" value="1"/>
</dbReference>
<dbReference type="RefSeq" id="WP_377319613.1">
    <property type="nucleotide sequence ID" value="NZ_JBHSNF010000002.1"/>
</dbReference>
<keyword evidence="1" id="KW-0805">Transcription regulation</keyword>
<dbReference type="SUPFAM" id="SSF51182">
    <property type="entry name" value="RmlC-like cupins"/>
    <property type="match status" value="1"/>
</dbReference>
<dbReference type="Pfam" id="PF12833">
    <property type="entry name" value="HTH_18"/>
    <property type="match status" value="1"/>
</dbReference>
<evidence type="ECO:0000313" key="6">
    <source>
        <dbReference type="EMBL" id="MFC5526066.1"/>
    </source>
</evidence>
<dbReference type="InterPro" id="IPR018060">
    <property type="entry name" value="HTH_AraC"/>
</dbReference>
<feature type="domain" description="HTH araC/xylS-type" evidence="5">
    <location>
        <begin position="229"/>
        <end position="327"/>
    </location>
</feature>
<protein>
    <submittedName>
        <fullName evidence="6">AraC family transcriptional regulator</fullName>
    </submittedName>
</protein>
<organism evidence="6 7">
    <name type="scientific">Rhodanobacter ginsengisoli</name>
    <dbReference type="NCBI Taxonomy" id="418646"/>
    <lineage>
        <taxon>Bacteria</taxon>
        <taxon>Pseudomonadati</taxon>
        <taxon>Pseudomonadota</taxon>
        <taxon>Gammaproteobacteria</taxon>
        <taxon>Lysobacterales</taxon>
        <taxon>Rhodanobacteraceae</taxon>
        <taxon>Rhodanobacter</taxon>
    </lineage>
</organism>
<keyword evidence="7" id="KW-1185">Reference proteome</keyword>
<comment type="caution">
    <text evidence="6">The sequence shown here is derived from an EMBL/GenBank/DDBJ whole genome shotgun (WGS) entry which is preliminary data.</text>
</comment>
<keyword evidence="2" id="KW-0238">DNA-binding</keyword>
<accession>A0ABW0QM90</accession>
<evidence type="ECO:0000256" key="4">
    <source>
        <dbReference type="SAM" id="MobiDB-lite"/>
    </source>
</evidence>
<dbReference type="InterPro" id="IPR018062">
    <property type="entry name" value="HTH_AraC-typ_CS"/>
</dbReference>
<dbReference type="Proteomes" id="UP001596114">
    <property type="component" value="Unassembled WGS sequence"/>
</dbReference>
<name>A0ABW0QM90_9GAMM</name>
<sequence>MNQDLLSDVLRSVRLRGALYFHVNGTGAWAAEAPPSREIAAAVMPGSEHVIEFHAVISGSGWGSVVGGEPVRLDAGDVILFPHGNPHVISSAPGMRAPANPEGYFARVDEPRPFQLHLDAREIRLGKLHEDPPGTVLVCGFLGCDLRPFNPLIASLPQLMHLRSGSGQDWALQCMRQAATEASCPRPGGNAMLERLSEMLFIDAVRHYLRTLPDESSGWLAGLRDRHVGHALALMHAKPAEPWNVAELGRRVGLSRSAFHERFADMIGQTPMQYLTQWRMQAGAALLRDTGATVLSVAQDVGYESEASFSRAFKRSMGVPPASWRRQARAEPESGRRPALPDGDRI</sequence>
<evidence type="ECO:0000256" key="1">
    <source>
        <dbReference type="ARBA" id="ARBA00023015"/>
    </source>
</evidence>
<feature type="region of interest" description="Disordered" evidence="4">
    <location>
        <begin position="316"/>
        <end position="346"/>
    </location>
</feature>
<dbReference type="PANTHER" id="PTHR46796:SF7">
    <property type="entry name" value="ARAC FAMILY TRANSCRIPTIONAL REGULATOR"/>
    <property type="match status" value="1"/>
</dbReference>
<dbReference type="SUPFAM" id="SSF46689">
    <property type="entry name" value="Homeodomain-like"/>
    <property type="match status" value="2"/>
</dbReference>
<dbReference type="InterPro" id="IPR009057">
    <property type="entry name" value="Homeodomain-like_sf"/>
</dbReference>
<dbReference type="PANTHER" id="PTHR46796">
    <property type="entry name" value="HTH-TYPE TRANSCRIPTIONAL ACTIVATOR RHAS-RELATED"/>
    <property type="match status" value="1"/>
</dbReference>
<evidence type="ECO:0000313" key="7">
    <source>
        <dbReference type="Proteomes" id="UP001596114"/>
    </source>
</evidence>
<evidence type="ECO:0000256" key="2">
    <source>
        <dbReference type="ARBA" id="ARBA00023125"/>
    </source>
</evidence>
<dbReference type="PROSITE" id="PS01124">
    <property type="entry name" value="HTH_ARAC_FAMILY_2"/>
    <property type="match status" value="1"/>
</dbReference>
<dbReference type="Gene3D" id="1.10.10.60">
    <property type="entry name" value="Homeodomain-like"/>
    <property type="match status" value="2"/>
</dbReference>
<evidence type="ECO:0000256" key="3">
    <source>
        <dbReference type="ARBA" id="ARBA00023163"/>
    </source>
</evidence>
<proteinExistence type="predicted"/>
<dbReference type="InterPro" id="IPR011051">
    <property type="entry name" value="RmlC_Cupin_sf"/>
</dbReference>
<dbReference type="SMART" id="SM00342">
    <property type="entry name" value="HTH_ARAC"/>
    <property type="match status" value="1"/>
</dbReference>
<reference evidence="7" key="1">
    <citation type="journal article" date="2019" name="Int. J. Syst. Evol. Microbiol.">
        <title>The Global Catalogue of Microorganisms (GCM) 10K type strain sequencing project: providing services to taxonomists for standard genome sequencing and annotation.</title>
        <authorList>
            <consortium name="The Broad Institute Genomics Platform"/>
            <consortium name="The Broad Institute Genome Sequencing Center for Infectious Disease"/>
            <person name="Wu L."/>
            <person name="Ma J."/>
        </authorList>
    </citation>
    <scope>NUCLEOTIDE SEQUENCE [LARGE SCALE GENOMIC DNA]</scope>
    <source>
        <strain evidence="7">CGMCC 1.16619</strain>
    </source>
</reference>